<dbReference type="Proteomes" id="UP000078116">
    <property type="component" value="Unassembled WGS sequence"/>
</dbReference>
<dbReference type="EMBL" id="LXKA01000220">
    <property type="protein sequence ID" value="OAJ61344.1"/>
    <property type="molecule type" value="Genomic_DNA"/>
</dbReference>
<feature type="region of interest" description="Disordered" evidence="1">
    <location>
        <begin position="38"/>
        <end position="64"/>
    </location>
</feature>
<evidence type="ECO:0000313" key="2">
    <source>
        <dbReference type="EMBL" id="OAJ57119.1"/>
    </source>
</evidence>
<dbReference type="EMBL" id="LXJZ01000181">
    <property type="protein sequence ID" value="OAJ57119.1"/>
    <property type="molecule type" value="Genomic_DNA"/>
</dbReference>
<organism evidence="3 5">
    <name type="scientific">Paraburkholderia ginsengiterrae</name>
    <dbReference type="NCBI Taxonomy" id="1462993"/>
    <lineage>
        <taxon>Bacteria</taxon>
        <taxon>Pseudomonadati</taxon>
        <taxon>Pseudomonadota</taxon>
        <taxon>Betaproteobacteria</taxon>
        <taxon>Burkholderiales</taxon>
        <taxon>Burkholderiaceae</taxon>
        <taxon>Paraburkholderia</taxon>
    </lineage>
</organism>
<reference evidence="4 5" key="1">
    <citation type="submission" date="2016-04" db="EMBL/GenBank/DDBJ databases">
        <title>Reclassification of Paraburkholderia panaciterrae (Farh et al. 2015) Dobritsa &amp; Samadpour 2016 as a later homotypic synonym of Paraburkholderia ginsengiterrae (Farh et al. 2015) Dobritsa &amp; Samadpour 2016.</title>
        <authorList>
            <person name="Dobritsa A.P."/>
            <person name="Kutumbaka K."/>
            <person name="Samadpour M."/>
        </authorList>
    </citation>
    <scope>NUCLEOTIDE SEQUENCE [LARGE SCALE GENOMIC DNA]</scope>
    <source>
        <strain evidence="3 5">DCY85</strain>
        <strain evidence="2 4">DCY85-1</strain>
    </source>
</reference>
<evidence type="ECO:0000313" key="5">
    <source>
        <dbReference type="Proteomes" id="UP000078116"/>
    </source>
</evidence>
<sequence>MNNDDFTVIYATRSMHALTDYPREDFIRNAVRTLPSLTETEPIATAPHLDPTASTHPLEVIPVL</sequence>
<evidence type="ECO:0000313" key="4">
    <source>
        <dbReference type="Proteomes" id="UP000077961"/>
    </source>
</evidence>
<dbReference type="AlphaFoldDB" id="A0A1A9N9Q9"/>
<evidence type="ECO:0000313" key="3">
    <source>
        <dbReference type="EMBL" id="OAJ61344.1"/>
    </source>
</evidence>
<name>A0A1A9N9Q9_9BURK</name>
<proteinExistence type="predicted"/>
<comment type="caution">
    <text evidence="3">The sequence shown here is derived from an EMBL/GenBank/DDBJ whole genome shotgun (WGS) entry which is preliminary data.</text>
</comment>
<protein>
    <submittedName>
        <fullName evidence="3">Uncharacterized protein</fullName>
    </submittedName>
</protein>
<dbReference type="STRING" id="1462993.A6V36_32310"/>
<gene>
    <name evidence="2" type="ORF">A6V36_32310</name>
    <name evidence="3" type="ORF">A6V37_25350</name>
</gene>
<evidence type="ECO:0000256" key="1">
    <source>
        <dbReference type="SAM" id="MobiDB-lite"/>
    </source>
</evidence>
<accession>A0A1A9N9Q9</accession>
<keyword evidence="4" id="KW-1185">Reference proteome</keyword>
<dbReference type="Proteomes" id="UP000077961">
    <property type="component" value="Unassembled WGS sequence"/>
</dbReference>